<evidence type="ECO:0000313" key="2">
    <source>
        <dbReference type="Proteomes" id="UP000054251"/>
    </source>
</evidence>
<keyword evidence="2" id="KW-1185">Reference proteome</keyword>
<evidence type="ECO:0000313" key="1">
    <source>
        <dbReference type="EMBL" id="KSA01126.1"/>
    </source>
</evidence>
<dbReference type="RefSeq" id="XP_015467228.1">
    <property type="nucleotide sequence ID" value="XM_015611960.1"/>
</dbReference>
<dbReference type="EMBL" id="LMYN01000063">
    <property type="protein sequence ID" value="KSA01126.1"/>
    <property type="molecule type" value="Genomic_DNA"/>
</dbReference>
<dbReference type="AlphaFoldDB" id="A0A0V1PY70"/>
<comment type="caution">
    <text evidence="1">The sequence shown here is derived from an EMBL/GenBank/DDBJ whole genome shotgun (WGS) entry which is preliminary data.</text>
</comment>
<accession>A0A0V1PY70</accession>
<dbReference type="OrthoDB" id="4022079at2759"/>
<dbReference type="GeneID" id="26840140"/>
<organism evidence="1 2">
    <name type="scientific">Debaryomyces fabryi</name>
    <dbReference type="NCBI Taxonomy" id="58627"/>
    <lineage>
        <taxon>Eukaryota</taxon>
        <taxon>Fungi</taxon>
        <taxon>Dikarya</taxon>
        <taxon>Ascomycota</taxon>
        <taxon>Saccharomycotina</taxon>
        <taxon>Pichiomycetes</taxon>
        <taxon>Debaryomycetaceae</taxon>
        <taxon>Debaryomyces</taxon>
    </lineage>
</organism>
<name>A0A0V1PY70_9ASCO</name>
<reference evidence="1 2" key="1">
    <citation type="submission" date="2015-11" db="EMBL/GenBank/DDBJ databases">
        <title>The genome of Debaryomyces fabryi.</title>
        <authorList>
            <person name="Tafer H."/>
            <person name="Lopandic K."/>
        </authorList>
    </citation>
    <scope>NUCLEOTIDE SEQUENCE [LARGE SCALE GENOMIC DNA]</scope>
    <source>
        <strain evidence="1 2">CBS 789</strain>
    </source>
</reference>
<protein>
    <submittedName>
        <fullName evidence="1">Uncharacterized protein</fullName>
    </submittedName>
</protein>
<dbReference type="Proteomes" id="UP000054251">
    <property type="component" value="Unassembled WGS sequence"/>
</dbReference>
<sequence>MKYTEQSKIAKIGGISGRMVKNNDSSSVALALINVNNELQKLETKDKNKTKYSDELLNKIKKIYDDLIKMLHKYPQFPSEVIDHQDLNLFYPLMKLISINLARGQDVNDLTDKFGMLIWHHLNHPVLFRNLMKLLGSRDTIMKQFCELILEIVPKIQKDDFLYAYWYTRKVTDGPSEDVRDEWYAISMGFVKLITENIEEWYNVFLELECMCKISSFTKDDNKKLTDLLVLLIEGFGAPSKKELLALMISTMGLVENLESLSQQEISSINKRCISKVVETVRNTLIWNDPCLISTKKVMSALSKTSSISIKLDPKHSILFILEILDHGNDFNYLHTYNLLSYLTMSLRNLNNLLLYGKQNLYLHYNQLNSKISLTALLANLNYIISSSLLSIYSDNEEIPDIISDNFNQTRLPPLPKSDYFFDNFNYKDAFDNDLSLTNNSGNTIRLMHCQSINLNLLLQILQDELYAISMMNTYSADQVNLKLIFRLIDLMFSSLFPSLVFLQKYGDHDRLDTKSNQETIFNIYHKLISADLRFTQNSLMWVCLINFASDICYFDLNYVPIFESLFKFLVNKTSSNTVLEDELVKSAFKFFFATFSNEDIVDGISGSASKIEMPTNSNLVTVEISYDEYKFMYPYPQQNPINSNPDGLRMDCLTTNDPYVNVSHTYLHMQDQAENKKPYNNTNNNDLLFIFEPEIANASTPLKSNYVTNFARQQSIHVDQYGRV</sequence>
<proteinExistence type="predicted"/>
<gene>
    <name evidence="1" type="ORF">AC631_03131</name>
</gene>